<dbReference type="Proteomes" id="UP000198757">
    <property type="component" value="Unassembled WGS sequence"/>
</dbReference>
<organism evidence="1 2">
    <name type="scientific">Niabella drilacis (strain DSM 25811 / CCM 8410 / CCUG 62505 / LMG 26954 / E90)</name>
    <dbReference type="NCBI Taxonomy" id="1285928"/>
    <lineage>
        <taxon>Bacteria</taxon>
        <taxon>Pseudomonadati</taxon>
        <taxon>Bacteroidota</taxon>
        <taxon>Chitinophagia</taxon>
        <taxon>Chitinophagales</taxon>
        <taxon>Chitinophagaceae</taxon>
        <taxon>Niabella</taxon>
    </lineage>
</organism>
<proteinExistence type="predicted"/>
<dbReference type="AlphaFoldDB" id="A0A1G6Q5S0"/>
<keyword evidence="2" id="KW-1185">Reference proteome</keyword>
<sequence length="73" mass="7931">MPPHPMGMTLIARSPMTGNPNAMSVCTGIGVYRTGSKPAEEQDTQRSANKDFKSFHSIVIRSLTNGFLLFECG</sequence>
<protein>
    <submittedName>
        <fullName evidence="1">Uncharacterized protein</fullName>
    </submittedName>
</protein>
<gene>
    <name evidence="1" type="ORF">SAMN04487894_104286</name>
</gene>
<evidence type="ECO:0000313" key="2">
    <source>
        <dbReference type="Proteomes" id="UP000198757"/>
    </source>
</evidence>
<name>A0A1G6Q5S0_NIADE</name>
<dbReference type="EMBL" id="FMZO01000004">
    <property type="protein sequence ID" value="SDC87581.1"/>
    <property type="molecule type" value="Genomic_DNA"/>
</dbReference>
<reference evidence="2" key="1">
    <citation type="submission" date="2016-10" db="EMBL/GenBank/DDBJ databases">
        <authorList>
            <person name="Varghese N."/>
            <person name="Submissions S."/>
        </authorList>
    </citation>
    <scope>NUCLEOTIDE SEQUENCE [LARGE SCALE GENOMIC DNA]</scope>
    <source>
        <strain evidence="2">DSM 25811 / CCM 8410 / LMG 26954 / E90</strain>
    </source>
</reference>
<evidence type="ECO:0000313" key="1">
    <source>
        <dbReference type="EMBL" id="SDC87581.1"/>
    </source>
</evidence>
<accession>A0A1G6Q5S0</accession>